<gene>
    <name evidence="2" type="ORF">CEXT_615381</name>
</gene>
<dbReference type="EMBL" id="BPLR01015639">
    <property type="protein sequence ID" value="GIY77528.1"/>
    <property type="molecule type" value="Genomic_DNA"/>
</dbReference>
<dbReference type="AlphaFoldDB" id="A0AAV4W559"/>
<comment type="caution">
    <text evidence="2">The sequence shown here is derived from an EMBL/GenBank/DDBJ whole genome shotgun (WGS) entry which is preliminary data.</text>
</comment>
<dbReference type="Proteomes" id="UP001054945">
    <property type="component" value="Unassembled WGS sequence"/>
</dbReference>
<keyword evidence="3" id="KW-1185">Reference proteome</keyword>
<feature type="region of interest" description="Disordered" evidence="1">
    <location>
        <begin position="35"/>
        <end position="54"/>
    </location>
</feature>
<evidence type="ECO:0000256" key="1">
    <source>
        <dbReference type="SAM" id="MobiDB-lite"/>
    </source>
</evidence>
<organism evidence="2 3">
    <name type="scientific">Caerostris extrusa</name>
    <name type="common">Bark spider</name>
    <name type="synonym">Caerostris bankana</name>
    <dbReference type="NCBI Taxonomy" id="172846"/>
    <lineage>
        <taxon>Eukaryota</taxon>
        <taxon>Metazoa</taxon>
        <taxon>Ecdysozoa</taxon>
        <taxon>Arthropoda</taxon>
        <taxon>Chelicerata</taxon>
        <taxon>Arachnida</taxon>
        <taxon>Araneae</taxon>
        <taxon>Araneomorphae</taxon>
        <taxon>Entelegynae</taxon>
        <taxon>Araneoidea</taxon>
        <taxon>Araneidae</taxon>
        <taxon>Caerostris</taxon>
    </lineage>
</organism>
<sequence>MPVSSNQTSYNPHTCSNPDAPWNFTIHRSTSLPLPSSSSILSPEEKYSNNTPPQDRRWMDGRRLFFSLSYSNSACLFV</sequence>
<name>A0AAV4W559_CAEEX</name>
<accession>A0AAV4W559</accession>
<reference evidence="2 3" key="1">
    <citation type="submission" date="2021-06" db="EMBL/GenBank/DDBJ databases">
        <title>Caerostris extrusa draft genome.</title>
        <authorList>
            <person name="Kono N."/>
            <person name="Arakawa K."/>
        </authorList>
    </citation>
    <scope>NUCLEOTIDE SEQUENCE [LARGE SCALE GENOMIC DNA]</scope>
</reference>
<proteinExistence type="predicted"/>
<protein>
    <submittedName>
        <fullName evidence="2">Uncharacterized protein</fullName>
    </submittedName>
</protein>
<evidence type="ECO:0000313" key="2">
    <source>
        <dbReference type="EMBL" id="GIY77528.1"/>
    </source>
</evidence>
<evidence type="ECO:0000313" key="3">
    <source>
        <dbReference type="Proteomes" id="UP001054945"/>
    </source>
</evidence>